<feature type="compositionally biased region" description="Polar residues" evidence="1">
    <location>
        <begin position="48"/>
        <end position="57"/>
    </location>
</feature>
<dbReference type="Proteomes" id="UP000324222">
    <property type="component" value="Unassembled WGS sequence"/>
</dbReference>
<protein>
    <submittedName>
        <fullName evidence="2">Uncharacterized protein</fullName>
    </submittedName>
</protein>
<organism evidence="2 3">
    <name type="scientific">Portunus trituberculatus</name>
    <name type="common">Swimming crab</name>
    <name type="synonym">Neptunus trituberculatus</name>
    <dbReference type="NCBI Taxonomy" id="210409"/>
    <lineage>
        <taxon>Eukaryota</taxon>
        <taxon>Metazoa</taxon>
        <taxon>Ecdysozoa</taxon>
        <taxon>Arthropoda</taxon>
        <taxon>Crustacea</taxon>
        <taxon>Multicrustacea</taxon>
        <taxon>Malacostraca</taxon>
        <taxon>Eumalacostraca</taxon>
        <taxon>Eucarida</taxon>
        <taxon>Decapoda</taxon>
        <taxon>Pleocyemata</taxon>
        <taxon>Brachyura</taxon>
        <taxon>Eubrachyura</taxon>
        <taxon>Portunoidea</taxon>
        <taxon>Portunidae</taxon>
        <taxon>Portuninae</taxon>
        <taxon>Portunus</taxon>
    </lineage>
</organism>
<comment type="caution">
    <text evidence="2">The sequence shown here is derived from an EMBL/GenBank/DDBJ whole genome shotgun (WGS) entry which is preliminary data.</text>
</comment>
<dbReference type="EMBL" id="VSRR010050948">
    <property type="protein sequence ID" value="MPC79367.1"/>
    <property type="molecule type" value="Genomic_DNA"/>
</dbReference>
<evidence type="ECO:0000256" key="1">
    <source>
        <dbReference type="SAM" id="MobiDB-lite"/>
    </source>
</evidence>
<name>A0A5B7ICV9_PORTR</name>
<evidence type="ECO:0000313" key="3">
    <source>
        <dbReference type="Proteomes" id="UP000324222"/>
    </source>
</evidence>
<gene>
    <name evidence="2" type="ORF">E2C01_073891</name>
</gene>
<sequence>MRKVNNPQQQQHHHHHHQRSLTQTLAAQETYEPETGASTSVPPRLRTARSQRSCSSPRHNKDPLQPPDNHRRGFHAPRRPSPRRPCLA</sequence>
<reference evidence="2 3" key="1">
    <citation type="submission" date="2019-05" db="EMBL/GenBank/DDBJ databases">
        <title>Another draft genome of Portunus trituberculatus and its Hox gene families provides insights of decapod evolution.</title>
        <authorList>
            <person name="Jeong J.-H."/>
            <person name="Song I."/>
            <person name="Kim S."/>
            <person name="Choi T."/>
            <person name="Kim D."/>
            <person name="Ryu S."/>
            <person name="Kim W."/>
        </authorList>
    </citation>
    <scope>NUCLEOTIDE SEQUENCE [LARGE SCALE GENOMIC DNA]</scope>
    <source>
        <tissue evidence="2">Muscle</tissue>
    </source>
</reference>
<keyword evidence="3" id="KW-1185">Reference proteome</keyword>
<accession>A0A5B7ICV9</accession>
<evidence type="ECO:0000313" key="2">
    <source>
        <dbReference type="EMBL" id="MPC79367.1"/>
    </source>
</evidence>
<proteinExistence type="predicted"/>
<feature type="compositionally biased region" description="Basic residues" evidence="1">
    <location>
        <begin position="72"/>
        <end position="82"/>
    </location>
</feature>
<dbReference type="AlphaFoldDB" id="A0A5B7ICV9"/>
<feature type="region of interest" description="Disordered" evidence="1">
    <location>
        <begin position="1"/>
        <end position="88"/>
    </location>
</feature>